<organism evidence="2">
    <name type="scientific">Desulfomonile tiedjei</name>
    <dbReference type="NCBI Taxonomy" id="2358"/>
    <lineage>
        <taxon>Bacteria</taxon>
        <taxon>Pseudomonadati</taxon>
        <taxon>Thermodesulfobacteriota</taxon>
        <taxon>Desulfomonilia</taxon>
        <taxon>Desulfomonilales</taxon>
        <taxon>Desulfomonilaceae</taxon>
        <taxon>Desulfomonile</taxon>
    </lineage>
</organism>
<evidence type="ECO:0000313" key="2">
    <source>
        <dbReference type="EMBL" id="HGH60276.1"/>
    </source>
</evidence>
<protein>
    <recommendedName>
        <fullName evidence="3">DUF5666 domain-containing protein</fullName>
    </recommendedName>
</protein>
<reference evidence="2" key="1">
    <citation type="journal article" date="2020" name="mSystems">
        <title>Genome- and Community-Level Interaction Insights into Carbon Utilization and Element Cycling Functions of Hydrothermarchaeota in Hydrothermal Sediment.</title>
        <authorList>
            <person name="Zhou Z."/>
            <person name="Liu Y."/>
            <person name="Xu W."/>
            <person name="Pan J."/>
            <person name="Luo Z.H."/>
            <person name="Li M."/>
        </authorList>
    </citation>
    <scope>NUCLEOTIDE SEQUENCE [LARGE SCALE GENOMIC DNA]</scope>
    <source>
        <strain evidence="2">SpSt-769</strain>
    </source>
</reference>
<sequence>MPGKYCVAAIVATVLASLVIVCFVSVPAYAYRVCTFRGTVVDHGWRSMTVRTNGQCAEVNVGWRTKYIPNHRPCIGETVAVDFILEDGYMKATKVVSLSPLPPSQQCYPPAPPASSSCRTVGEEPSTVTDGCPPPRAIISSRPPAHVANPAWSPSAPPAPAAKPPAAPVKKPAPEKREAVKTPPPTPAPETPREETKPPAPPEDKKAKVLSGEVVASSPKSLSLRVLEEGEAAEVVNIKVGLKTKFIPFRRPAVGEKVRVEYRQENGDKFGYTVQVIQ</sequence>
<gene>
    <name evidence="2" type="ORF">ENV54_03135</name>
</gene>
<proteinExistence type="predicted"/>
<feature type="region of interest" description="Disordered" evidence="1">
    <location>
        <begin position="106"/>
        <end position="215"/>
    </location>
</feature>
<name>A0A7C4EVK6_9BACT</name>
<feature type="compositionally biased region" description="Basic and acidic residues" evidence="1">
    <location>
        <begin position="191"/>
        <end position="207"/>
    </location>
</feature>
<feature type="compositionally biased region" description="Pro residues" evidence="1">
    <location>
        <begin position="155"/>
        <end position="167"/>
    </location>
</feature>
<feature type="compositionally biased region" description="Low complexity" evidence="1">
    <location>
        <begin position="106"/>
        <end position="118"/>
    </location>
</feature>
<dbReference type="AlphaFoldDB" id="A0A7C4EVK6"/>
<evidence type="ECO:0000256" key="1">
    <source>
        <dbReference type="SAM" id="MobiDB-lite"/>
    </source>
</evidence>
<feature type="compositionally biased region" description="Low complexity" evidence="1">
    <location>
        <begin position="137"/>
        <end position="154"/>
    </location>
</feature>
<comment type="caution">
    <text evidence="2">The sequence shown here is derived from an EMBL/GenBank/DDBJ whole genome shotgun (WGS) entry which is preliminary data.</text>
</comment>
<accession>A0A7C4EVK6</accession>
<dbReference type="EMBL" id="DTGT01000102">
    <property type="protein sequence ID" value="HGH60276.1"/>
    <property type="molecule type" value="Genomic_DNA"/>
</dbReference>
<evidence type="ECO:0008006" key="3">
    <source>
        <dbReference type="Google" id="ProtNLM"/>
    </source>
</evidence>